<evidence type="ECO:0000313" key="3">
    <source>
        <dbReference type="Proteomes" id="UP000663836"/>
    </source>
</evidence>
<comment type="caution">
    <text evidence="2">The sequence shown here is derived from an EMBL/GenBank/DDBJ whole genome shotgun (WGS) entry which is preliminary data.</text>
</comment>
<evidence type="ECO:0000256" key="1">
    <source>
        <dbReference type="SAM" id="Coils"/>
    </source>
</evidence>
<dbReference type="AlphaFoldDB" id="A0A818UV18"/>
<proteinExistence type="predicted"/>
<protein>
    <submittedName>
        <fullName evidence="2">Uncharacterized protein</fullName>
    </submittedName>
</protein>
<accession>A0A818UV18</accession>
<name>A0A818UV18_9BILA</name>
<dbReference type="EMBL" id="CAJOBD010000668">
    <property type="protein sequence ID" value="CAF3703751.1"/>
    <property type="molecule type" value="Genomic_DNA"/>
</dbReference>
<reference evidence="2" key="1">
    <citation type="submission" date="2021-02" db="EMBL/GenBank/DDBJ databases">
        <authorList>
            <person name="Nowell W R."/>
        </authorList>
    </citation>
    <scope>NUCLEOTIDE SEQUENCE</scope>
</reference>
<dbReference type="Proteomes" id="UP000663836">
    <property type="component" value="Unassembled WGS sequence"/>
</dbReference>
<organism evidence="2 3">
    <name type="scientific">Rotaria sordida</name>
    <dbReference type="NCBI Taxonomy" id="392033"/>
    <lineage>
        <taxon>Eukaryota</taxon>
        <taxon>Metazoa</taxon>
        <taxon>Spiralia</taxon>
        <taxon>Gnathifera</taxon>
        <taxon>Rotifera</taxon>
        <taxon>Eurotatoria</taxon>
        <taxon>Bdelloidea</taxon>
        <taxon>Philodinida</taxon>
        <taxon>Philodinidae</taxon>
        <taxon>Rotaria</taxon>
    </lineage>
</organism>
<evidence type="ECO:0000313" key="2">
    <source>
        <dbReference type="EMBL" id="CAF3703751.1"/>
    </source>
</evidence>
<sequence>MYRRKCLSSDYWEELQDRIQILTTERNDYQSITITTNERIKEIEHARQSFEERLKELENDKSSLHNDKFTFEQKLKETEGERRDLFDQNREQEENLIDLIHEKEILEQKILDLEETIREWARKFIDIADKQKLIQVNHENLLNNLKRQYKYSILTYCINQMHDGIDRTKDIELFNCKSSTNYLLSKLQIAVTSTRKIQDLWKKQNESNETDTLPFLNECITLANCMADLVVHGKATANLVQDVILANDCRDVTLYCIDLYTNYQTSSTSNDIDKQSNQLIHRLNLLIEKTKTFSS</sequence>
<feature type="coiled-coil region" evidence="1">
    <location>
        <begin position="40"/>
        <end position="123"/>
    </location>
</feature>
<keyword evidence="1" id="KW-0175">Coiled coil</keyword>
<gene>
    <name evidence="2" type="ORF">JBS370_LOCUS9679</name>
</gene>